<feature type="compositionally biased region" description="Gly residues" evidence="1">
    <location>
        <begin position="353"/>
        <end position="371"/>
    </location>
</feature>
<proteinExistence type="predicted"/>
<evidence type="ECO:0000313" key="3">
    <source>
        <dbReference type="Proteomes" id="UP000007127"/>
    </source>
</evidence>
<feature type="compositionally biased region" description="Gly residues" evidence="1">
    <location>
        <begin position="305"/>
        <end position="320"/>
    </location>
</feature>
<feature type="region of interest" description="Disordered" evidence="1">
    <location>
        <begin position="351"/>
        <end position="413"/>
    </location>
</feature>
<sequence length="413" mass="43016">MTILQTLDRVKMATTDYLQLHDLTEAKNFFGPISKSERIWRSQQSFGPLLASTRSKLGIGEHDRGEAYMFGGHDYPHADQKSLERHFPLNVKHIHADILTIHEGQTVDFSTPASEFPWDVAPGEIYLKMTIGKLLIGKNSGLQLRGNVFILDCQNVEALPDQCASFHIQLRDDGIPASRIRLTAPVSENLRNGKNGVNGRPAQEPVLVQTPFYLDAKADTAHGVATAGKNGSNGQPGENGDNGGMLYLADIRLRKLTNLTKGAITIDAKAGDGFPGSHGGNGGNGGQGGDGANGIQTPSGLVGRTKGGQGGNGGSGGNGGNGGNGGLACDVYVSLPPAGRHMIQCLTSQSVGGRAGDGGTGGKGGSGGMHGGIPDQTPYSYARSGANGPDGLKGRNGKSRPAPQIVLFENTHP</sequence>
<accession>A0AB72UBI3</accession>
<gene>
    <name evidence="2" type="ORF">TH3_07480</name>
</gene>
<dbReference type="KEGG" id="txi:TH3_07480"/>
<name>A0AB72UBI3_9PROT</name>
<protein>
    <submittedName>
        <fullName evidence="2">Uncharacterized protein</fullName>
    </submittedName>
</protein>
<dbReference type="RefSeq" id="WP_007091798.1">
    <property type="nucleotide sequence ID" value="NZ_CP004388.1"/>
</dbReference>
<feature type="region of interest" description="Disordered" evidence="1">
    <location>
        <begin position="270"/>
        <end position="320"/>
    </location>
</feature>
<evidence type="ECO:0000256" key="1">
    <source>
        <dbReference type="SAM" id="MobiDB-lite"/>
    </source>
</evidence>
<evidence type="ECO:0000313" key="2">
    <source>
        <dbReference type="EMBL" id="AJD51616.1"/>
    </source>
</evidence>
<organism evidence="2 3">
    <name type="scientific">Thalassospira xiamenensis M-5 = DSM 17429</name>
    <dbReference type="NCBI Taxonomy" id="1123366"/>
    <lineage>
        <taxon>Bacteria</taxon>
        <taxon>Pseudomonadati</taxon>
        <taxon>Pseudomonadota</taxon>
        <taxon>Alphaproteobacteria</taxon>
        <taxon>Rhodospirillales</taxon>
        <taxon>Thalassospiraceae</taxon>
        <taxon>Thalassospira</taxon>
    </lineage>
</organism>
<dbReference type="Proteomes" id="UP000007127">
    <property type="component" value="Chromosome"/>
</dbReference>
<feature type="compositionally biased region" description="Gly residues" evidence="1">
    <location>
        <begin position="273"/>
        <end position="292"/>
    </location>
</feature>
<dbReference type="EMBL" id="CP004388">
    <property type="protein sequence ID" value="AJD51616.1"/>
    <property type="molecule type" value="Genomic_DNA"/>
</dbReference>
<dbReference type="GeneID" id="41697441"/>
<reference evidence="2 3" key="1">
    <citation type="journal article" date="2012" name="J. Bacteriol.">
        <title>Genome sequence of Thalassospira xiamenensis type strain M-5.</title>
        <authorList>
            <person name="Lai Q."/>
            <person name="Shao Z."/>
        </authorList>
    </citation>
    <scope>NUCLEOTIDE SEQUENCE [LARGE SCALE GENOMIC DNA]</scope>
    <source>
        <strain evidence="2 3">M-5</strain>
    </source>
</reference>
<dbReference type="AlphaFoldDB" id="A0AB72UBI3"/>